<gene>
    <name evidence="3" type="ORF">A2773_05780</name>
</gene>
<proteinExistence type="predicted"/>
<protein>
    <recommendedName>
        <fullName evidence="5">Recombinase domain-containing protein</fullName>
    </recommendedName>
</protein>
<dbReference type="PROSITE" id="PS51736">
    <property type="entry name" value="RECOMBINASES_3"/>
    <property type="match status" value="1"/>
</dbReference>
<dbReference type="Proteomes" id="UP000177383">
    <property type="component" value="Unassembled WGS sequence"/>
</dbReference>
<dbReference type="EMBL" id="MFJE01000027">
    <property type="protein sequence ID" value="OGG14030.1"/>
    <property type="molecule type" value="Genomic_DNA"/>
</dbReference>
<evidence type="ECO:0000313" key="3">
    <source>
        <dbReference type="EMBL" id="OGG14030.1"/>
    </source>
</evidence>
<evidence type="ECO:0000313" key="4">
    <source>
        <dbReference type="Proteomes" id="UP000177383"/>
    </source>
</evidence>
<feature type="domain" description="Resolvase/invertase-type recombinase catalytic" evidence="1">
    <location>
        <begin position="6"/>
        <end position="152"/>
    </location>
</feature>
<dbReference type="InterPro" id="IPR036162">
    <property type="entry name" value="Resolvase-like_N_sf"/>
</dbReference>
<dbReference type="Pfam" id="PF13408">
    <property type="entry name" value="Zn_ribbon_recom"/>
    <property type="match status" value="1"/>
</dbReference>
<dbReference type="GO" id="GO:0003677">
    <property type="term" value="F:DNA binding"/>
    <property type="evidence" value="ECO:0007669"/>
    <property type="project" value="InterPro"/>
</dbReference>
<dbReference type="PANTHER" id="PTHR30461:SF23">
    <property type="entry name" value="DNA RECOMBINASE-RELATED"/>
    <property type="match status" value="1"/>
</dbReference>
<dbReference type="InterPro" id="IPR038109">
    <property type="entry name" value="DNA_bind_recomb_sf"/>
</dbReference>
<dbReference type="Pfam" id="PF07508">
    <property type="entry name" value="Recombinase"/>
    <property type="match status" value="1"/>
</dbReference>
<organism evidence="3 4">
    <name type="scientific">Candidatus Gottesmanbacteria bacterium RIFCSPHIGHO2_01_FULL_39_10</name>
    <dbReference type="NCBI Taxonomy" id="1798375"/>
    <lineage>
        <taxon>Bacteria</taxon>
        <taxon>Candidatus Gottesmaniibacteriota</taxon>
    </lineage>
</organism>
<dbReference type="InterPro" id="IPR050639">
    <property type="entry name" value="SSR_resolvase"/>
</dbReference>
<evidence type="ECO:0000259" key="1">
    <source>
        <dbReference type="PROSITE" id="PS51736"/>
    </source>
</evidence>
<feature type="non-terminal residue" evidence="3">
    <location>
        <position position="500"/>
    </location>
</feature>
<comment type="caution">
    <text evidence="3">The sequence shown here is derived from an EMBL/GenBank/DDBJ whole genome shotgun (WGS) entry which is preliminary data.</text>
</comment>
<name>A0A1F5ZNE4_9BACT</name>
<dbReference type="Gene3D" id="3.90.1750.20">
    <property type="entry name" value="Putative Large Serine Recombinase, Chain B, Domain 2"/>
    <property type="match status" value="1"/>
</dbReference>
<dbReference type="GO" id="GO:0000150">
    <property type="term" value="F:DNA strand exchange activity"/>
    <property type="evidence" value="ECO:0007669"/>
    <property type="project" value="InterPro"/>
</dbReference>
<evidence type="ECO:0000259" key="2">
    <source>
        <dbReference type="PROSITE" id="PS51737"/>
    </source>
</evidence>
<sequence length="500" mass="57156">MEIMPKYILYCRKSTDEKDKQVLSIEAQITELREFAIREKLEIVATFQESRTAKTPGRPIFKEILKKIESGEADAILSWHPDRLARNSVDGGYLIYLLDTGKLLDLKFPSFWFDNTPQGKFMLNLAFGQSKYYVDNLSENVKRGLRQKIRNGVWPSQAPYGYVNDKNTRGIKLDPEKSKIVKKAFEIFAKEKVSFTDVSLLLAKGGITKRSGKPVGVSQVHKMLTNQFYIGIMSYNHEYFEGNHDQFISRKLFNAVKKKLELKGTSKFKAHDFAFSGLMRCGECGATITAETHTKHYKNGTNQTFTYYRCTKKLKPCSQPYLEETKLKDQLIGLVSSAALPKRWGKDWLNWLERDKLIEQQSVRESLANLKLEMQTIVGKLNLLLDSYLDGTIDPQTYKQKKNELFTEKQSLEDKIAKTEGGGSHWLEPMAEFIHCALQAQKIARPNTAGEELRSFAKNIGSNYFLKDRQLQIEYKKPFASLRAAALARASVPAHLENSL</sequence>
<dbReference type="InterPro" id="IPR006119">
    <property type="entry name" value="Resolv_N"/>
</dbReference>
<dbReference type="InterPro" id="IPR025827">
    <property type="entry name" value="Zn_ribbon_recom_dom"/>
</dbReference>
<dbReference type="SUPFAM" id="SSF53041">
    <property type="entry name" value="Resolvase-like"/>
    <property type="match status" value="1"/>
</dbReference>
<dbReference type="PROSITE" id="PS51737">
    <property type="entry name" value="RECOMBINASE_DNA_BIND"/>
    <property type="match status" value="1"/>
</dbReference>
<dbReference type="PANTHER" id="PTHR30461">
    <property type="entry name" value="DNA-INVERTASE FROM LAMBDOID PROPHAGE"/>
    <property type="match status" value="1"/>
</dbReference>
<feature type="domain" description="Recombinase" evidence="2">
    <location>
        <begin position="159"/>
        <end position="266"/>
    </location>
</feature>
<dbReference type="Pfam" id="PF00239">
    <property type="entry name" value="Resolvase"/>
    <property type="match status" value="1"/>
</dbReference>
<dbReference type="SMART" id="SM00857">
    <property type="entry name" value="Resolvase"/>
    <property type="match status" value="1"/>
</dbReference>
<reference evidence="3 4" key="1">
    <citation type="journal article" date="2016" name="Nat. Commun.">
        <title>Thousands of microbial genomes shed light on interconnected biogeochemical processes in an aquifer system.</title>
        <authorList>
            <person name="Anantharaman K."/>
            <person name="Brown C.T."/>
            <person name="Hug L.A."/>
            <person name="Sharon I."/>
            <person name="Castelle C.J."/>
            <person name="Probst A.J."/>
            <person name="Thomas B.C."/>
            <person name="Singh A."/>
            <person name="Wilkins M.J."/>
            <person name="Karaoz U."/>
            <person name="Brodie E.L."/>
            <person name="Williams K.H."/>
            <person name="Hubbard S.S."/>
            <person name="Banfield J.F."/>
        </authorList>
    </citation>
    <scope>NUCLEOTIDE SEQUENCE [LARGE SCALE GENOMIC DNA]</scope>
</reference>
<dbReference type="CDD" id="cd00338">
    <property type="entry name" value="Ser_Recombinase"/>
    <property type="match status" value="1"/>
</dbReference>
<dbReference type="Gene3D" id="3.40.50.1390">
    <property type="entry name" value="Resolvase, N-terminal catalytic domain"/>
    <property type="match status" value="1"/>
</dbReference>
<dbReference type="InterPro" id="IPR011109">
    <property type="entry name" value="DNA_bind_recombinase_dom"/>
</dbReference>
<evidence type="ECO:0008006" key="5">
    <source>
        <dbReference type="Google" id="ProtNLM"/>
    </source>
</evidence>
<dbReference type="AlphaFoldDB" id="A0A1F5ZNE4"/>
<accession>A0A1F5ZNE4</accession>